<organism evidence="1 2">
    <name type="scientific">Blattamonas nauphoetae</name>
    <dbReference type="NCBI Taxonomy" id="2049346"/>
    <lineage>
        <taxon>Eukaryota</taxon>
        <taxon>Metamonada</taxon>
        <taxon>Preaxostyla</taxon>
        <taxon>Oxymonadida</taxon>
        <taxon>Blattamonas</taxon>
    </lineage>
</organism>
<reference evidence="1 2" key="1">
    <citation type="journal article" date="2022" name="bioRxiv">
        <title>Genomics of Preaxostyla Flagellates Illuminates Evolutionary Transitions and the Path Towards Mitochondrial Loss.</title>
        <authorList>
            <person name="Novak L.V.F."/>
            <person name="Treitli S.C."/>
            <person name="Pyrih J."/>
            <person name="Halakuc P."/>
            <person name="Pipaliya S.V."/>
            <person name="Vacek V."/>
            <person name="Brzon O."/>
            <person name="Soukal P."/>
            <person name="Eme L."/>
            <person name="Dacks J.B."/>
            <person name="Karnkowska A."/>
            <person name="Elias M."/>
            <person name="Hampl V."/>
        </authorList>
    </citation>
    <scope>NUCLEOTIDE SEQUENCE [LARGE SCALE GENOMIC DNA]</scope>
    <source>
        <strain evidence="1">NAU3</strain>
        <tissue evidence="1">Gut</tissue>
    </source>
</reference>
<gene>
    <name evidence="1" type="ORF">BLNAU_24609</name>
</gene>
<sequence>MGWHNVIRLAFALRQVSEYPFTLKSFDSLQSPSEHLLNSSSNSDPSWNDTNVTSVQLSSHEPEVEFVALSVFLTVYASSFDGLAINLLVNQRGRKIVQVAPLRLSRPYPSRSRRVSRFGAFPLETSAGSPPFRASFTFTRLSFHFRLSM</sequence>
<dbReference type="EMBL" id="JARBJD010000665">
    <property type="protein sequence ID" value="KAK2940490.1"/>
    <property type="molecule type" value="Genomic_DNA"/>
</dbReference>
<name>A0ABQ9WLZ2_9EUKA</name>
<accession>A0ABQ9WLZ2</accession>
<dbReference type="Proteomes" id="UP001281761">
    <property type="component" value="Unassembled WGS sequence"/>
</dbReference>
<evidence type="ECO:0000313" key="2">
    <source>
        <dbReference type="Proteomes" id="UP001281761"/>
    </source>
</evidence>
<evidence type="ECO:0000313" key="1">
    <source>
        <dbReference type="EMBL" id="KAK2940490.1"/>
    </source>
</evidence>
<proteinExistence type="predicted"/>
<keyword evidence="2" id="KW-1185">Reference proteome</keyword>
<comment type="caution">
    <text evidence="1">The sequence shown here is derived from an EMBL/GenBank/DDBJ whole genome shotgun (WGS) entry which is preliminary data.</text>
</comment>
<protein>
    <submittedName>
        <fullName evidence="1">Uncharacterized protein</fullName>
    </submittedName>
</protein>